<evidence type="ECO:0000256" key="1">
    <source>
        <dbReference type="SAM" id="SignalP"/>
    </source>
</evidence>
<feature type="chain" id="PRO_5043538234" evidence="1">
    <location>
        <begin position="23"/>
        <end position="84"/>
    </location>
</feature>
<evidence type="ECO:0000313" key="3">
    <source>
        <dbReference type="Proteomes" id="UP001157418"/>
    </source>
</evidence>
<dbReference type="AlphaFoldDB" id="A0AAU9LJ27"/>
<keyword evidence="1" id="KW-0732">Signal</keyword>
<name>A0AAU9LJ27_9ASTR</name>
<evidence type="ECO:0000313" key="2">
    <source>
        <dbReference type="EMBL" id="CAH1413144.1"/>
    </source>
</evidence>
<accession>A0AAU9LJ27</accession>
<reference evidence="2 3" key="1">
    <citation type="submission" date="2022-01" db="EMBL/GenBank/DDBJ databases">
        <authorList>
            <person name="Xiong W."/>
            <person name="Schranz E."/>
        </authorList>
    </citation>
    <scope>NUCLEOTIDE SEQUENCE [LARGE SCALE GENOMIC DNA]</scope>
</reference>
<keyword evidence="3" id="KW-1185">Reference proteome</keyword>
<dbReference type="Proteomes" id="UP001157418">
    <property type="component" value="Unassembled WGS sequence"/>
</dbReference>
<protein>
    <submittedName>
        <fullName evidence="2">Uncharacterized protein</fullName>
    </submittedName>
</protein>
<proteinExistence type="predicted"/>
<feature type="signal peptide" evidence="1">
    <location>
        <begin position="1"/>
        <end position="22"/>
    </location>
</feature>
<gene>
    <name evidence="2" type="ORF">LVIROSA_LOCUS1118</name>
</gene>
<dbReference type="EMBL" id="CAKMRJ010000001">
    <property type="protein sequence ID" value="CAH1413144.1"/>
    <property type="molecule type" value="Genomic_DNA"/>
</dbReference>
<sequence length="84" mass="9450">MVKLAIILCLTFLTLMLVGHEASKEGNEVGISNLQDEKIGWVICKAYAENPGSKYCCCDDQKDCFFTKALCMQFCTNTRRVCDE</sequence>
<comment type="caution">
    <text evidence="2">The sequence shown here is derived from an EMBL/GenBank/DDBJ whole genome shotgun (WGS) entry which is preliminary data.</text>
</comment>
<organism evidence="2 3">
    <name type="scientific">Lactuca virosa</name>
    <dbReference type="NCBI Taxonomy" id="75947"/>
    <lineage>
        <taxon>Eukaryota</taxon>
        <taxon>Viridiplantae</taxon>
        <taxon>Streptophyta</taxon>
        <taxon>Embryophyta</taxon>
        <taxon>Tracheophyta</taxon>
        <taxon>Spermatophyta</taxon>
        <taxon>Magnoliopsida</taxon>
        <taxon>eudicotyledons</taxon>
        <taxon>Gunneridae</taxon>
        <taxon>Pentapetalae</taxon>
        <taxon>asterids</taxon>
        <taxon>campanulids</taxon>
        <taxon>Asterales</taxon>
        <taxon>Asteraceae</taxon>
        <taxon>Cichorioideae</taxon>
        <taxon>Cichorieae</taxon>
        <taxon>Lactucinae</taxon>
        <taxon>Lactuca</taxon>
    </lineage>
</organism>